<dbReference type="Proteomes" id="UP000031599">
    <property type="component" value="Unassembled WGS sequence"/>
</dbReference>
<dbReference type="AlphaFoldDB" id="A0A0C1ZB91"/>
<organism evidence="1 2">
    <name type="scientific">Enhygromyxa salina</name>
    <dbReference type="NCBI Taxonomy" id="215803"/>
    <lineage>
        <taxon>Bacteria</taxon>
        <taxon>Pseudomonadati</taxon>
        <taxon>Myxococcota</taxon>
        <taxon>Polyangia</taxon>
        <taxon>Nannocystales</taxon>
        <taxon>Nannocystaceae</taxon>
        <taxon>Enhygromyxa</taxon>
    </lineage>
</organism>
<evidence type="ECO:0000313" key="2">
    <source>
        <dbReference type="Proteomes" id="UP000031599"/>
    </source>
</evidence>
<proteinExistence type="predicted"/>
<sequence>MDAGFDLGPGAWVFEHLVKHALELDGEPSREFGIFLEVLERRVVDVRFGLGRELQPHAQPAEAR</sequence>
<reference evidence="1 2" key="1">
    <citation type="submission" date="2014-12" db="EMBL/GenBank/DDBJ databases">
        <title>Genome assembly of Enhygromyxa salina DSM 15201.</title>
        <authorList>
            <person name="Sharma G."/>
            <person name="Subramanian S."/>
        </authorList>
    </citation>
    <scope>NUCLEOTIDE SEQUENCE [LARGE SCALE GENOMIC DNA]</scope>
    <source>
        <strain evidence="1 2">DSM 15201</strain>
    </source>
</reference>
<name>A0A0C1ZB91_9BACT</name>
<dbReference type="EMBL" id="JMCC02000062">
    <property type="protein sequence ID" value="KIG14959.1"/>
    <property type="molecule type" value="Genomic_DNA"/>
</dbReference>
<gene>
    <name evidence="1" type="ORF">DB30_06148</name>
</gene>
<comment type="caution">
    <text evidence="1">The sequence shown here is derived from an EMBL/GenBank/DDBJ whole genome shotgun (WGS) entry which is preliminary data.</text>
</comment>
<evidence type="ECO:0000313" key="1">
    <source>
        <dbReference type="EMBL" id="KIG14959.1"/>
    </source>
</evidence>
<accession>A0A0C1ZB91</accession>
<protein>
    <submittedName>
        <fullName evidence="1">Uncharacterized protein</fullName>
    </submittedName>
</protein>